<protein>
    <submittedName>
        <fullName evidence="1">Uncharacterized protein</fullName>
    </submittedName>
</protein>
<proteinExistence type="predicted"/>
<evidence type="ECO:0000313" key="2">
    <source>
        <dbReference type="Proteomes" id="UP000051302"/>
    </source>
</evidence>
<dbReference type="AlphaFoldDB" id="A0A0R1WJ77"/>
<dbReference type="PATRIC" id="fig|1423774.3.peg.2417"/>
<evidence type="ECO:0000313" key="1">
    <source>
        <dbReference type="EMBL" id="KRM17807.1"/>
    </source>
</evidence>
<dbReference type="RefSeq" id="WP_057891437.1">
    <property type="nucleotide sequence ID" value="NZ_AZFV01000006.1"/>
</dbReference>
<organism evidence="1 2">
    <name type="scientific">Companilactobacillus nantensis DSM 16982</name>
    <dbReference type="NCBI Taxonomy" id="1423774"/>
    <lineage>
        <taxon>Bacteria</taxon>
        <taxon>Bacillati</taxon>
        <taxon>Bacillota</taxon>
        <taxon>Bacilli</taxon>
        <taxon>Lactobacillales</taxon>
        <taxon>Lactobacillaceae</taxon>
        <taxon>Companilactobacillus</taxon>
    </lineage>
</organism>
<accession>A0A0R1WJ77</accession>
<dbReference type="EMBL" id="AZFV01000006">
    <property type="protein sequence ID" value="KRM17807.1"/>
    <property type="molecule type" value="Genomic_DNA"/>
</dbReference>
<name>A0A0R1WJ77_9LACO</name>
<dbReference type="Proteomes" id="UP000051302">
    <property type="component" value="Unassembled WGS sequence"/>
</dbReference>
<reference evidence="1 2" key="1">
    <citation type="journal article" date="2015" name="Genome Announc.">
        <title>Expanding the biotechnology potential of lactobacilli through comparative genomics of 213 strains and associated genera.</title>
        <authorList>
            <person name="Sun Z."/>
            <person name="Harris H.M."/>
            <person name="McCann A."/>
            <person name="Guo C."/>
            <person name="Argimon S."/>
            <person name="Zhang W."/>
            <person name="Yang X."/>
            <person name="Jeffery I.B."/>
            <person name="Cooney J.C."/>
            <person name="Kagawa T.F."/>
            <person name="Liu W."/>
            <person name="Song Y."/>
            <person name="Salvetti E."/>
            <person name="Wrobel A."/>
            <person name="Rasinkangas P."/>
            <person name="Parkhill J."/>
            <person name="Rea M.C."/>
            <person name="O'Sullivan O."/>
            <person name="Ritari J."/>
            <person name="Douillard F.P."/>
            <person name="Paul Ross R."/>
            <person name="Yang R."/>
            <person name="Briner A.E."/>
            <person name="Felis G.E."/>
            <person name="de Vos W.M."/>
            <person name="Barrangou R."/>
            <person name="Klaenhammer T.R."/>
            <person name="Caufield P.W."/>
            <person name="Cui Y."/>
            <person name="Zhang H."/>
            <person name="O'Toole P.W."/>
        </authorList>
    </citation>
    <scope>NUCLEOTIDE SEQUENCE [LARGE SCALE GENOMIC DNA]</scope>
    <source>
        <strain evidence="1 2">DSM 16982</strain>
    </source>
</reference>
<keyword evidence="2" id="KW-1185">Reference proteome</keyword>
<sequence length="158" mass="18688">MRTKLKELGSEQRYRYTGKFVKYGFRYSDWGKIHAKPTMILKDIKLLDENGVEIAVADYLWLNLTVGFKKLGILIEDEIVSFNGRVATYQKGYYLHGKKVDYKLERPSKVVLTKSLIDDLQRKVWPELNWQVCNDIYDMYAEDYLKRGIAKPYPKMFN</sequence>
<gene>
    <name evidence="1" type="ORF">FD31_GL002327</name>
</gene>
<comment type="caution">
    <text evidence="1">The sequence shown here is derived from an EMBL/GenBank/DDBJ whole genome shotgun (WGS) entry which is preliminary data.</text>
</comment>
<dbReference type="STRING" id="1423774.FD31_GL002327"/>